<gene>
    <name evidence="2" type="ORF">DXC40_03315</name>
</gene>
<sequence length="97" mass="10626">MRLIFKIFALPFLLILSLLVAVLMFLFDVAGWLLSLASGVLALIAMGLFVLQHQPVGGVAFLVLAFLLSPYGLPAIAEFIISALDELNYSLRRFITS</sequence>
<dbReference type="InterPro" id="IPR043753">
    <property type="entry name" value="DUF5699"/>
</dbReference>
<reference evidence="2 3" key="1">
    <citation type="submission" date="2018-08" db="EMBL/GenBank/DDBJ databases">
        <title>A genome reference for cultivated species of the human gut microbiota.</title>
        <authorList>
            <person name="Zou Y."/>
            <person name="Xue W."/>
            <person name="Luo G."/>
        </authorList>
    </citation>
    <scope>NUCLEOTIDE SEQUENCE [LARGE SCALE GENOMIC DNA]</scope>
    <source>
        <strain evidence="2 3">TF05-12AC</strain>
    </source>
</reference>
<feature type="transmembrane region" description="Helical" evidence="1">
    <location>
        <begin position="32"/>
        <end position="51"/>
    </location>
</feature>
<keyword evidence="1" id="KW-0472">Membrane</keyword>
<dbReference type="Pfam" id="PF18956">
    <property type="entry name" value="DUF5699"/>
    <property type="match status" value="1"/>
</dbReference>
<accession>A0A3E3ISQ5</accession>
<feature type="transmembrane region" description="Helical" evidence="1">
    <location>
        <begin position="7"/>
        <end position="26"/>
    </location>
</feature>
<feature type="transmembrane region" description="Helical" evidence="1">
    <location>
        <begin position="58"/>
        <end position="84"/>
    </location>
</feature>
<dbReference type="Proteomes" id="UP000260828">
    <property type="component" value="Unassembled WGS sequence"/>
</dbReference>
<keyword evidence="1" id="KW-0812">Transmembrane</keyword>
<comment type="caution">
    <text evidence="2">The sequence shown here is derived from an EMBL/GenBank/DDBJ whole genome shotgun (WGS) entry which is preliminary data.</text>
</comment>
<protein>
    <recommendedName>
        <fullName evidence="4">Succinate dehydrogenase</fullName>
    </recommendedName>
</protein>
<dbReference type="EMBL" id="QVME01000001">
    <property type="protein sequence ID" value="RGE70096.1"/>
    <property type="molecule type" value="Genomic_DNA"/>
</dbReference>
<dbReference type="RefSeq" id="WP_117546142.1">
    <property type="nucleotide sequence ID" value="NZ_QVME01000001.1"/>
</dbReference>
<evidence type="ECO:0000256" key="1">
    <source>
        <dbReference type="SAM" id="Phobius"/>
    </source>
</evidence>
<proteinExistence type="predicted"/>
<dbReference type="AlphaFoldDB" id="A0A3E3ISQ5"/>
<evidence type="ECO:0000313" key="3">
    <source>
        <dbReference type="Proteomes" id="UP000260828"/>
    </source>
</evidence>
<evidence type="ECO:0008006" key="4">
    <source>
        <dbReference type="Google" id="ProtNLM"/>
    </source>
</evidence>
<keyword evidence="1" id="KW-1133">Transmembrane helix</keyword>
<evidence type="ECO:0000313" key="2">
    <source>
        <dbReference type="EMBL" id="RGE70096.1"/>
    </source>
</evidence>
<organism evidence="2 3">
    <name type="scientific">Anaerotruncus colihominis</name>
    <dbReference type="NCBI Taxonomy" id="169435"/>
    <lineage>
        <taxon>Bacteria</taxon>
        <taxon>Bacillati</taxon>
        <taxon>Bacillota</taxon>
        <taxon>Clostridia</taxon>
        <taxon>Eubacteriales</taxon>
        <taxon>Oscillospiraceae</taxon>
        <taxon>Anaerotruncus</taxon>
    </lineage>
</organism>
<name>A0A3E3ISQ5_9FIRM</name>